<feature type="transmembrane region" description="Helical" evidence="1">
    <location>
        <begin position="204"/>
        <end position="231"/>
    </location>
</feature>
<dbReference type="EMBL" id="CAJHJT010000034">
    <property type="protein sequence ID" value="CAD7003043.1"/>
    <property type="molecule type" value="Genomic_DNA"/>
</dbReference>
<proteinExistence type="predicted"/>
<keyword evidence="1" id="KW-0472">Membrane</keyword>
<comment type="caution">
    <text evidence="2">The sequence shown here is derived from an EMBL/GenBank/DDBJ whole genome shotgun (WGS) entry which is preliminary data.</text>
</comment>
<feature type="transmembrane region" description="Helical" evidence="1">
    <location>
        <begin position="147"/>
        <end position="167"/>
    </location>
</feature>
<gene>
    <name evidence="2" type="ORF">CCAP1982_LOCUS11506</name>
</gene>
<keyword evidence="1" id="KW-1133">Transmembrane helix</keyword>
<reference evidence="2" key="1">
    <citation type="submission" date="2020-11" db="EMBL/GenBank/DDBJ databases">
        <authorList>
            <person name="Whitehead M."/>
        </authorList>
    </citation>
    <scope>NUCLEOTIDE SEQUENCE</scope>
    <source>
        <strain evidence="2">EGII</strain>
    </source>
</reference>
<keyword evidence="3" id="KW-1185">Reference proteome</keyword>
<protein>
    <submittedName>
        <fullName evidence="2">(Mediterranean fruit fly) hypothetical protein</fullName>
    </submittedName>
</protein>
<evidence type="ECO:0000256" key="1">
    <source>
        <dbReference type="SAM" id="Phobius"/>
    </source>
</evidence>
<accession>A0A811V0W4</accession>
<dbReference type="AlphaFoldDB" id="A0A811V0W4"/>
<dbReference type="Proteomes" id="UP000606786">
    <property type="component" value="Unassembled WGS sequence"/>
</dbReference>
<keyword evidence="1" id="KW-0812">Transmembrane</keyword>
<evidence type="ECO:0000313" key="3">
    <source>
        <dbReference type="Proteomes" id="UP000606786"/>
    </source>
</evidence>
<evidence type="ECO:0000313" key="2">
    <source>
        <dbReference type="EMBL" id="CAD7003043.1"/>
    </source>
</evidence>
<sequence length="247" mass="28415">MPRYKDGLNYVPLLAAQSASHMNFGSGVCLNSARRTASAPPTRSSVICYNGNYEGDLSMFGTKPAPHTLAASSQQRLELVETDSDTEYKRELQSYQEPPRSSQIESQLKRLLVHYGDRLLSLKRRKQVTAYTKRIYKSSYYQRTCELLCRSCTWTLWLLRLIFFTLLRFTNSTYGCWRSCIICRNSARRLLWWMTLAKCGDVKLFVMILLGTPIVFLIAIVGLLLAIYCALREYCGNANLLRRFRVT</sequence>
<name>A0A811V0W4_CERCA</name>
<dbReference type="OrthoDB" id="8012606at2759"/>
<organism evidence="2 3">
    <name type="scientific">Ceratitis capitata</name>
    <name type="common">Mediterranean fruit fly</name>
    <name type="synonym">Tephritis capitata</name>
    <dbReference type="NCBI Taxonomy" id="7213"/>
    <lineage>
        <taxon>Eukaryota</taxon>
        <taxon>Metazoa</taxon>
        <taxon>Ecdysozoa</taxon>
        <taxon>Arthropoda</taxon>
        <taxon>Hexapoda</taxon>
        <taxon>Insecta</taxon>
        <taxon>Pterygota</taxon>
        <taxon>Neoptera</taxon>
        <taxon>Endopterygota</taxon>
        <taxon>Diptera</taxon>
        <taxon>Brachycera</taxon>
        <taxon>Muscomorpha</taxon>
        <taxon>Tephritoidea</taxon>
        <taxon>Tephritidae</taxon>
        <taxon>Ceratitis</taxon>
        <taxon>Ceratitis</taxon>
    </lineage>
</organism>